<reference evidence="5" key="3">
    <citation type="submission" date="2015-06" db="UniProtKB">
        <authorList>
            <consortium name="EnsemblProtists"/>
        </authorList>
    </citation>
    <scope>IDENTIFICATION</scope>
</reference>
<dbReference type="SUPFAM" id="SSF52540">
    <property type="entry name" value="P-loop containing nucleoside triphosphate hydrolases"/>
    <property type="match status" value="2"/>
</dbReference>
<dbReference type="AlphaFoldDB" id="L1JEM7"/>
<evidence type="ECO:0000313" key="6">
    <source>
        <dbReference type="Proteomes" id="UP000011087"/>
    </source>
</evidence>
<dbReference type="RefSeq" id="XP_005833921.1">
    <property type="nucleotide sequence ID" value="XM_005833864.1"/>
</dbReference>
<dbReference type="KEGG" id="gtt:GUITHDRAFT_107293"/>
<organism evidence="4">
    <name type="scientific">Guillardia theta (strain CCMP2712)</name>
    <name type="common">Cryptophyte</name>
    <dbReference type="NCBI Taxonomy" id="905079"/>
    <lineage>
        <taxon>Eukaryota</taxon>
        <taxon>Cryptophyceae</taxon>
        <taxon>Pyrenomonadales</taxon>
        <taxon>Geminigeraceae</taxon>
        <taxon>Guillardia</taxon>
    </lineage>
</organism>
<comment type="subcellular location">
    <subcellularLocation>
        <location evidence="1">Plastid</location>
        <location evidence="1">Chloroplast</location>
    </subcellularLocation>
</comment>
<accession>L1JEM7</accession>
<dbReference type="eggNOG" id="ENOG502SI4E">
    <property type="taxonomic scope" value="Eukaryota"/>
</dbReference>
<evidence type="ECO:0000313" key="5">
    <source>
        <dbReference type="EnsemblProtists" id="EKX46941"/>
    </source>
</evidence>
<gene>
    <name evidence="4" type="ORF">GUITHDRAFT_107293</name>
</gene>
<feature type="coiled-coil region" evidence="2">
    <location>
        <begin position="128"/>
        <end position="158"/>
    </location>
</feature>
<name>L1JEM7_GUITC</name>
<evidence type="ECO:0000256" key="1">
    <source>
        <dbReference type="ARBA" id="ARBA00004229"/>
    </source>
</evidence>
<dbReference type="PaxDb" id="55529-EKX46941"/>
<dbReference type="EMBL" id="JH992992">
    <property type="protein sequence ID" value="EKX46941.1"/>
    <property type="molecule type" value="Genomic_DNA"/>
</dbReference>
<sequence>MIVGMLVPALSWSCSSVSCNSKWVSSWPGIARDPSCWSDGLVKHTRGGGGSEDQVKLQIEEVQREIKEVKQEIKEAPPEIKEVQQEIKEVLKRIEHEQDSTKKAVLVERVTQLGEREKQLGEQLGERLRHLGERERQLRERVKQLDKERNDLQRQSRKSDGLRIDWVESEAGLDRTGFCHGNKYFRFNASYLQGDGEILLYCRKAFHEQQRFLREQVLESRALGWIQGPPGTGKTTTTLAFCLSLGMKEWSVTFFQLDATKWTECIQIKRRSCTIPAECSLKWTRKILEDWPDSEKRLVVIEKILEDWPDSEKRLVVIDGYLRQNRRVIVVTSMSGGKVRDRFEDDVNLMPHTVVSWTTGEYLNAVKCDAFYERVKAMLALHDTAVHIGMRIRKRNGTKEEQIMSKHYLAGGSCRYMFEKTAAVVKQRLDRALASCRNLEHLFQGIVGDSSLDAVNHLTARYMHGEEASWMPVSKYVAMKLAEVAEVGVLKRLLDGTGIPSIRGYVFELLFFKKVKQGLTLTYRQGVSRVNQVWMGCPVFLFDANEVMESLPQERACLRPINVFQPGYDAIIVNVRAKLVELVQVTVSSSHSFKLSPFAKALKKLNIPTKGWKVKVVFIVPPERLEDFQIDTIKNCGAMEEYGWKKGSEGKQADVASIEIL</sequence>
<feature type="chain" id="PRO_5008771341" description="AAA+ ATPase domain-containing protein" evidence="3">
    <location>
        <begin position="17"/>
        <end position="661"/>
    </location>
</feature>
<evidence type="ECO:0008006" key="7">
    <source>
        <dbReference type="Google" id="ProtNLM"/>
    </source>
</evidence>
<keyword evidence="6" id="KW-1185">Reference proteome</keyword>
<feature type="signal peptide" evidence="3">
    <location>
        <begin position="1"/>
        <end position="16"/>
    </location>
</feature>
<keyword evidence="3" id="KW-0732">Signal</keyword>
<reference evidence="4 6" key="1">
    <citation type="journal article" date="2012" name="Nature">
        <title>Algal genomes reveal evolutionary mosaicism and the fate of nucleomorphs.</title>
        <authorList>
            <consortium name="DOE Joint Genome Institute"/>
            <person name="Curtis B.A."/>
            <person name="Tanifuji G."/>
            <person name="Burki F."/>
            <person name="Gruber A."/>
            <person name="Irimia M."/>
            <person name="Maruyama S."/>
            <person name="Arias M.C."/>
            <person name="Ball S.G."/>
            <person name="Gile G.H."/>
            <person name="Hirakawa Y."/>
            <person name="Hopkins J.F."/>
            <person name="Kuo A."/>
            <person name="Rensing S.A."/>
            <person name="Schmutz J."/>
            <person name="Symeonidi A."/>
            <person name="Elias M."/>
            <person name="Eveleigh R.J."/>
            <person name="Herman E.K."/>
            <person name="Klute M.J."/>
            <person name="Nakayama T."/>
            <person name="Obornik M."/>
            <person name="Reyes-Prieto A."/>
            <person name="Armbrust E.V."/>
            <person name="Aves S.J."/>
            <person name="Beiko R.G."/>
            <person name="Coutinho P."/>
            <person name="Dacks J.B."/>
            <person name="Durnford D.G."/>
            <person name="Fast N.M."/>
            <person name="Green B.R."/>
            <person name="Grisdale C.J."/>
            <person name="Hempel F."/>
            <person name="Henrissat B."/>
            <person name="Hoppner M.P."/>
            <person name="Ishida K."/>
            <person name="Kim E."/>
            <person name="Koreny L."/>
            <person name="Kroth P.G."/>
            <person name="Liu Y."/>
            <person name="Malik S.B."/>
            <person name="Maier U.G."/>
            <person name="McRose D."/>
            <person name="Mock T."/>
            <person name="Neilson J.A."/>
            <person name="Onodera N.T."/>
            <person name="Poole A.M."/>
            <person name="Pritham E.J."/>
            <person name="Richards T.A."/>
            <person name="Rocap G."/>
            <person name="Roy S.W."/>
            <person name="Sarai C."/>
            <person name="Schaack S."/>
            <person name="Shirato S."/>
            <person name="Slamovits C.H."/>
            <person name="Spencer D.F."/>
            <person name="Suzuki S."/>
            <person name="Worden A.Z."/>
            <person name="Zauner S."/>
            <person name="Barry K."/>
            <person name="Bell C."/>
            <person name="Bharti A.K."/>
            <person name="Crow J.A."/>
            <person name="Grimwood J."/>
            <person name="Kramer R."/>
            <person name="Lindquist E."/>
            <person name="Lucas S."/>
            <person name="Salamov A."/>
            <person name="McFadden G.I."/>
            <person name="Lane C.E."/>
            <person name="Keeling P.J."/>
            <person name="Gray M.W."/>
            <person name="Grigoriev I.V."/>
            <person name="Archibald J.M."/>
        </authorList>
    </citation>
    <scope>NUCLEOTIDE SEQUENCE</scope>
    <source>
        <strain evidence="4 6">CCMP2712</strain>
    </source>
</reference>
<dbReference type="Gene3D" id="3.40.50.300">
    <property type="entry name" value="P-loop containing nucleotide triphosphate hydrolases"/>
    <property type="match status" value="1"/>
</dbReference>
<dbReference type="GO" id="GO:0009507">
    <property type="term" value="C:chloroplast"/>
    <property type="evidence" value="ECO:0007669"/>
    <property type="project" value="UniProtKB-SubCell"/>
</dbReference>
<reference evidence="6" key="2">
    <citation type="submission" date="2012-11" db="EMBL/GenBank/DDBJ databases">
        <authorList>
            <person name="Kuo A."/>
            <person name="Curtis B.A."/>
            <person name="Tanifuji G."/>
            <person name="Burki F."/>
            <person name="Gruber A."/>
            <person name="Irimia M."/>
            <person name="Maruyama S."/>
            <person name="Arias M.C."/>
            <person name="Ball S.G."/>
            <person name="Gile G.H."/>
            <person name="Hirakawa Y."/>
            <person name="Hopkins J.F."/>
            <person name="Rensing S.A."/>
            <person name="Schmutz J."/>
            <person name="Symeonidi A."/>
            <person name="Elias M."/>
            <person name="Eveleigh R.J."/>
            <person name="Herman E.K."/>
            <person name="Klute M.J."/>
            <person name="Nakayama T."/>
            <person name="Obornik M."/>
            <person name="Reyes-Prieto A."/>
            <person name="Armbrust E.V."/>
            <person name="Aves S.J."/>
            <person name="Beiko R.G."/>
            <person name="Coutinho P."/>
            <person name="Dacks J.B."/>
            <person name="Durnford D.G."/>
            <person name="Fast N.M."/>
            <person name="Green B.R."/>
            <person name="Grisdale C."/>
            <person name="Hempe F."/>
            <person name="Henrissat B."/>
            <person name="Hoppner M.P."/>
            <person name="Ishida K.-I."/>
            <person name="Kim E."/>
            <person name="Koreny L."/>
            <person name="Kroth P.G."/>
            <person name="Liu Y."/>
            <person name="Malik S.-B."/>
            <person name="Maier U.G."/>
            <person name="McRose D."/>
            <person name="Mock T."/>
            <person name="Neilson J.A."/>
            <person name="Onodera N.T."/>
            <person name="Poole A.M."/>
            <person name="Pritham E.J."/>
            <person name="Richards T.A."/>
            <person name="Rocap G."/>
            <person name="Roy S.W."/>
            <person name="Sarai C."/>
            <person name="Schaack S."/>
            <person name="Shirato S."/>
            <person name="Slamovits C.H."/>
            <person name="Spencer D.F."/>
            <person name="Suzuki S."/>
            <person name="Worden A.Z."/>
            <person name="Zauner S."/>
            <person name="Barry K."/>
            <person name="Bell C."/>
            <person name="Bharti A.K."/>
            <person name="Crow J.A."/>
            <person name="Grimwood J."/>
            <person name="Kramer R."/>
            <person name="Lindquist E."/>
            <person name="Lucas S."/>
            <person name="Salamov A."/>
            <person name="McFadden G.I."/>
            <person name="Lane C.E."/>
            <person name="Keeling P.J."/>
            <person name="Gray M.W."/>
            <person name="Grigoriev I.V."/>
            <person name="Archibald J.M."/>
        </authorList>
    </citation>
    <scope>NUCLEOTIDE SEQUENCE</scope>
    <source>
        <strain evidence="6">CCMP2712</strain>
    </source>
</reference>
<evidence type="ECO:0000256" key="2">
    <source>
        <dbReference type="SAM" id="Coils"/>
    </source>
</evidence>
<feature type="coiled-coil region" evidence="2">
    <location>
        <begin position="52"/>
        <end position="100"/>
    </location>
</feature>
<evidence type="ECO:0000313" key="4">
    <source>
        <dbReference type="EMBL" id="EKX46941.1"/>
    </source>
</evidence>
<dbReference type="HOGENOM" id="CLU_016639_1_1_1"/>
<dbReference type="GeneID" id="17303505"/>
<dbReference type="InterPro" id="IPR027417">
    <property type="entry name" value="P-loop_NTPase"/>
</dbReference>
<keyword evidence="2" id="KW-0175">Coiled coil</keyword>
<evidence type="ECO:0000256" key="3">
    <source>
        <dbReference type="SAM" id="SignalP"/>
    </source>
</evidence>
<dbReference type="Proteomes" id="UP000011087">
    <property type="component" value="Unassembled WGS sequence"/>
</dbReference>
<proteinExistence type="predicted"/>
<dbReference type="EnsemblProtists" id="EKX46941">
    <property type="protein sequence ID" value="EKX46941"/>
    <property type="gene ID" value="GUITHDRAFT_107293"/>
</dbReference>
<protein>
    <recommendedName>
        <fullName evidence="7">AAA+ ATPase domain-containing protein</fullName>
    </recommendedName>
</protein>